<dbReference type="InterPro" id="IPR016185">
    <property type="entry name" value="PreATP-grasp_dom_sf"/>
</dbReference>
<gene>
    <name evidence="2" type="ORF">FIBSPDRAFT_958339</name>
</gene>
<accession>A0A166EQ71</accession>
<sequence>MSDQRLPMPGRRSLNHTPPRYQFKVLLSNRGEIAIRICRTAQELGWSAVAVYTAQGTSNATVADEATKLDDPSWFASPERIVDIAKRLRFALASTLLITPGRPNDTFPGSAPETLRIAGDKRLQSTTDIHAFARRKFEEAFKRCTGETQSCQLPSEKALSGPEYKHLEA</sequence>
<reference evidence="2 3" key="1">
    <citation type="journal article" date="2016" name="Mol. Biol. Evol.">
        <title>Comparative Genomics of Early-Diverging Mushroom-Forming Fungi Provides Insights into the Origins of Lignocellulose Decay Capabilities.</title>
        <authorList>
            <person name="Nagy L.G."/>
            <person name="Riley R."/>
            <person name="Tritt A."/>
            <person name="Adam C."/>
            <person name="Daum C."/>
            <person name="Floudas D."/>
            <person name="Sun H."/>
            <person name="Yadav J.S."/>
            <person name="Pangilinan J."/>
            <person name="Larsson K.H."/>
            <person name="Matsuura K."/>
            <person name="Barry K."/>
            <person name="Labutti K."/>
            <person name="Kuo R."/>
            <person name="Ohm R.A."/>
            <person name="Bhattacharya S.S."/>
            <person name="Shirouzu T."/>
            <person name="Yoshinaga Y."/>
            <person name="Martin F.M."/>
            <person name="Grigoriev I.V."/>
            <person name="Hibbett D.S."/>
        </authorList>
    </citation>
    <scope>NUCLEOTIDE SEQUENCE [LARGE SCALE GENOMIC DNA]</scope>
    <source>
        <strain evidence="2 3">CBS 109695</strain>
    </source>
</reference>
<feature type="domain" description="Biotin carboxylase-like N-terminal" evidence="1">
    <location>
        <begin position="24"/>
        <end position="88"/>
    </location>
</feature>
<dbReference type="AlphaFoldDB" id="A0A166EQ71"/>
<evidence type="ECO:0000313" key="2">
    <source>
        <dbReference type="EMBL" id="KZP15990.1"/>
    </source>
</evidence>
<dbReference type="SUPFAM" id="SSF52440">
    <property type="entry name" value="PreATP-grasp domain"/>
    <property type="match status" value="1"/>
</dbReference>
<dbReference type="EMBL" id="KV417598">
    <property type="protein sequence ID" value="KZP15990.1"/>
    <property type="molecule type" value="Genomic_DNA"/>
</dbReference>
<keyword evidence="3" id="KW-1185">Reference proteome</keyword>
<protein>
    <recommendedName>
        <fullName evidence="1">Biotin carboxylase-like N-terminal domain-containing protein</fullName>
    </recommendedName>
</protein>
<organism evidence="2 3">
    <name type="scientific">Athelia psychrophila</name>
    <dbReference type="NCBI Taxonomy" id="1759441"/>
    <lineage>
        <taxon>Eukaryota</taxon>
        <taxon>Fungi</taxon>
        <taxon>Dikarya</taxon>
        <taxon>Basidiomycota</taxon>
        <taxon>Agaricomycotina</taxon>
        <taxon>Agaricomycetes</taxon>
        <taxon>Agaricomycetidae</taxon>
        <taxon>Atheliales</taxon>
        <taxon>Atheliaceae</taxon>
        <taxon>Athelia</taxon>
    </lineage>
</organism>
<evidence type="ECO:0000259" key="1">
    <source>
        <dbReference type="Pfam" id="PF00289"/>
    </source>
</evidence>
<dbReference type="STRING" id="436010.A0A166EQ71"/>
<dbReference type="Proteomes" id="UP000076532">
    <property type="component" value="Unassembled WGS sequence"/>
</dbReference>
<dbReference type="InterPro" id="IPR005481">
    <property type="entry name" value="BC-like_N"/>
</dbReference>
<name>A0A166EQ71_9AGAM</name>
<dbReference type="Gene3D" id="3.40.50.20">
    <property type="match status" value="1"/>
</dbReference>
<dbReference type="OrthoDB" id="196847at2759"/>
<evidence type="ECO:0000313" key="3">
    <source>
        <dbReference type="Proteomes" id="UP000076532"/>
    </source>
</evidence>
<proteinExistence type="predicted"/>
<dbReference type="Pfam" id="PF00289">
    <property type="entry name" value="Biotin_carb_N"/>
    <property type="match status" value="1"/>
</dbReference>